<accession>A0AAP0LV39</accession>
<dbReference type="EMBL" id="JBCGBO010000007">
    <property type="protein sequence ID" value="KAK9187958.1"/>
    <property type="molecule type" value="Genomic_DNA"/>
</dbReference>
<protein>
    <submittedName>
        <fullName evidence="1">Uncharacterized protein</fullName>
    </submittedName>
</protein>
<evidence type="ECO:0000313" key="2">
    <source>
        <dbReference type="Proteomes" id="UP001428341"/>
    </source>
</evidence>
<dbReference type="AlphaFoldDB" id="A0AAP0LV39"/>
<gene>
    <name evidence="1" type="ORF">WN944_019357</name>
</gene>
<keyword evidence="2" id="KW-1185">Reference proteome</keyword>
<sequence length="76" mass="8724">MLKWFENFIRCHAHLDRCWRAKLRLVSTMVAIKGARGNSYGKQPGYRNVRVFLSVLGQSCWRGGGQDRVKSGLDQI</sequence>
<dbReference type="Proteomes" id="UP001428341">
    <property type="component" value="Unassembled WGS sequence"/>
</dbReference>
<proteinExistence type="predicted"/>
<evidence type="ECO:0000313" key="1">
    <source>
        <dbReference type="EMBL" id="KAK9187958.1"/>
    </source>
</evidence>
<reference evidence="1 2" key="1">
    <citation type="submission" date="2024-05" db="EMBL/GenBank/DDBJ databases">
        <title>Haplotype-resolved chromosome-level genome assembly of Huyou (Citrus changshanensis).</title>
        <authorList>
            <person name="Miao C."/>
            <person name="Chen W."/>
            <person name="Wu Y."/>
            <person name="Wang L."/>
            <person name="Zhao S."/>
            <person name="Grierson D."/>
            <person name="Xu C."/>
            <person name="Chen K."/>
        </authorList>
    </citation>
    <scope>NUCLEOTIDE SEQUENCE [LARGE SCALE GENOMIC DNA]</scope>
    <source>
        <strain evidence="1">01-14</strain>
        <tissue evidence="1">Leaf</tissue>
    </source>
</reference>
<name>A0AAP0LV39_9ROSI</name>
<comment type="caution">
    <text evidence="1">The sequence shown here is derived from an EMBL/GenBank/DDBJ whole genome shotgun (WGS) entry which is preliminary data.</text>
</comment>
<organism evidence="1 2">
    <name type="scientific">Citrus x changshan-huyou</name>
    <dbReference type="NCBI Taxonomy" id="2935761"/>
    <lineage>
        <taxon>Eukaryota</taxon>
        <taxon>Viridiplantae</taxon>
        <taxon>Streptophyta</taxon>
        <taxon>Embryophyta</taxon>
        <taxon>Tracheophyta</taxon>
        <taxon>Spermatophyta</taxon>
        <taxon>Magnoliopsida</taxon>
        <taxon>eudicotyledons</taxon>
        <taxon>Gunneridae</taxon>
        <taxon>Pentapetalae</taxon>
        <taxon>rosids</taxon>
        <taxon>malvids</taxon>
        <taxon>Sapindales</taxon>
        <taxon>Rutaceae</taxon>
        <taxon>Aurantioideae</taxon>
        <taxon>Citrus</taxon>
    </lineage>
</organism>